<evidence type="ECO:0000259" key="2">
    <source>
        <dbReference type="Pfam" id="PF05598"/>
    </source>
</evidence>
<evidence type="ECO:0000313" key="6">
    <source>
        <dbReference type="EMBL" id="SHF04144.1"/>
    </source>
</evidence>
<dbReference type="PANTHER" id="PTHR35604">
    <property type="entry name" value="TRANSPOSASE INSH FOR INSERTION SEQUENCE ELEMENT IS5A-RELATED"/>
    <property type="match status" value="1"/>
</dbReference>
<reference evidence="6 7" key="1">
    <citation type="submission" date="2016-11" db="EMBL/GenBank/DDBJ databases">
        <authorList>
            <person name="Jaros S."/>
            <person name="Januszkiewicz K."/>
            <person name="Wedrychowicz H."/>
        </authorList>
    </citation>
    <scope>NUCLEOTIDE SEQUENCE [LARGE SCALE GENOMIC DNA]</scope>
    <source>
        <strain evidence="6 7">DSM 15692</strain>
    </source>
</reference>
<evidence type="ECO:0000256" key="1">
    <source>
        <dbReference type="SAM" id="MobiDB-lite"/>
    </source>
</evidence>
<dbReference type="InterPro" id="IPR008490">
    <property type="entry name" value="Transposase_InsH_N"/>
</dbReference>
<dbReference type="Proteomes" id="UP000184128">
    <property type="component" value="Unassembled WGS sequence"/>
</dbReference>
<dbReference type="EMBL" id="FQUF01000022">
    <property type="protein sequence ID" value="SHE94218.1"/>
    <property type="molecule type" value="Genomic_DNA"/>
</dbReference>
<evidence type="ECO:0000313" key="4">
    <source>
        <dbReference type="EMBL" id="SHE94218.1"/>
    </source>
</evidence>
<name>A0A1M4YE87_9LACT</name>
<dbReference type="OrthoDB" id="9789070at2"/>
<dbReference type="Pfam" id="PF05598">
    <property type="entry name" value="DUF772"/>
    <property type="match status" value="1"/>
</dbReference>
<feature type="region of interest" description="Disordered" evidence="1">
    <location>
        <begin position="259"/>
        <end position="280"/>
    </location>
</feature>
<evidence type="ECO:0000259" key="3">
    <source>
        <dbReference type="Pfam" id="PF13751"/>
    </source>
</evidence>
<feature type="domain" description="Transposase InsH N-terminal" evidence="2">
    <location>
        <begin position="38"/>
        <end position="118"/>
    </location>
</feature>
<evidence type="ECO:0000313" key="5">
    <source>
        <dbReference type="EMBL" id="SHE96132.1"/>
    </source>
</evidence>
<gene>
    <name evidence="4" type="ORF">SAMN02745249_01468</name>
    <name evidence="5" type="ORF">SAMN02745249_01507</name>
    <name evidence="6" type="ORF">SAMN02745249_01674</name>
</gene>
<protein>
    <submittedName>
        <fullName evidence="6">Transposase DDE domain-containing protein</fullName>
    </submittedName>
</protein>
<dbReference type="Pfam" id="PF13751">
    <property type="entry name" value="DDE_Tnp_1_6"/>
    <property type="match status" value="1"/>
</dbReference>
<sequence>MFKENNSQQMNIMDDSYLQASKRVQKIVEKSWAKPFAEIIFPAINEARFSVLYSDDNGRPNTPINYIFSSLLLKETLGLTDDELTESLHCDVRFQYALHSTSMKEQPVSDRTFSRFRANCYAYQLETGRDLIEEEILALSKEIAEYFDLSPTQKRMDSMMIASNTRKLSRLELLYTCIEKLIHSLDTSYPSLDITAFKHYLNTDQENQFIYHDDTPYNEKLHNLIKDAYTLIDTYSDELSEHPDFQLLCRAVDDQTTKNEKGESAVKKGKEIRPNSLQTPYDPDATYRYKAGKGYIGYSANIVETVGTDLSLITDYDYDINSQSDVNFGYSAIEQMGKQELSTTLIADGAYNSDDNQALAEANNVQLITTQLKGKKPNIHYADIILDEDSKTIVQCPGGLRPLSTSYYPETDTYRAVFDLKSAENCCCSICSKKKQKKTTVLIVTPKAVQRAKQAKEMKEVSFLQYSHFRNGIEGIPSILRRKYSVDRMPFRGLVRSKQCFGFKIGGINVKNAVKAYQNRAIAV</sequence>
<proteinExistence type="predicted"/>
<organism evidence="6 7">
    <name type="scientific">Atopostipes suicloacalis DSM 15692</name>
    <dbReference type="NCBI Taxonomy" id="1121025"/>
    <lineage>
        <taxon>Bacteria</taxon>
        <taxon>Bacillati</taxon>
        <taxon>Bacillota</taxon>
        <taxon>Bacilli</taxon>
        <taxon>Lactobacillales</taxon>
        <taxon>Carnobacteriaceae</taxon>
        <taxon>Atopostipes</taxon>
    </lineage>
</organism>
<dbReference type="EMBL" id="FQUF01000023">
    <property type="protein sequence ID" value="SHE96132.1"/>
    <property type="molecule type" value="Genomic_DNA"/>
</dbReference>
<keyword evidence="7" id="KW-1185">Reference proteome</keyword>
<dbReference type="EMBL" id="FQUF01000028">
    <property type="protein sequence ID" value="SHF04144.1"/>
    <property type="molecule type" value="Genomic_DNA"/>
</dbReference>
<dbReference type="PANTHER" id="PTHR35604:SF2">
    <property type="entry name" value="TRANSPOSASE INSH FOR INSERTION SEQUENCE ELEMENT IS5A-RELATED"/>
    <property type="match status" value="1"/>
</dbReference>
<dbReference type="RefSeq" id="WP_073298215.1">
    <property type="nucleotide sequence ID" value="NZ_FQUF01000022.1"/>
</dbReference>
<feature type="domain" description="Transposase DDE" evidence="3">
    <location>
        <begin position="409"/>
        <end position="511"/>
    </location>
</feature>
<dbReference type="AlphaFoldDB" id="A0A1M4YE87"/>
<feature type="compositionally biased region" description="Basic and acidic residues" evidence="1">
    <location>
        <begin position="259"/>
        <end position="273"/>
    </location>
</feature>
<evidence type="ECO:0000313" key="7">
    <source>
        <dbReference type="Proteomes" id="UP000184128"/>
    </source>
</evidence>
<accession>A0A1M4YE87</accession>
<dbReference type="InterPro" id="IPR025668">
    <property type="entry name" value="Tnp_DDE_dom"/>
</dbReference>